<sequence>MWKRRTRKTSRTKATAHLRKRENCLAQHPEVLAHLRNPPTDLLDLSDPILRFFLEIYLCLDNASINVYHSVREASAKIDIHMLSYEQVKHLVQDISGVTPIYADMCINSCISFTGPYVNVNRCALCGQEHYEKRSLNLNSHHKEKVPRCQFLTVPVGPQLQALYRTPEGAEAMTYRQHCTESIKKEIEKTNGNLNIDEIQDYIHGIEYIEAVDRSDITDDNIVLLLSMDGAQLYAHTTSDCWFYIWVILEHAPEAPTNQKNLDSFLFPGLHHLSALIKEGFYVWDAKAKKMLLKRLFLAFVAADGPAMATLSGSVRHKGACGCRVFCEQRARYKASSQHYYLACLKPENYTVEGSSHDDIDLCAPSLDDPKACKQRYHENLCKLLEAHNQAQYRKIRLETGLASLSIFSSLLTSCMFPMPGCFPADIMHLVSLNLPELLLKLWRGTMDCDKDDEKDTWDWVCLTGEDWKTHRKNIAATRPYLLNSFDRPPRNLAEKMNSGYKAIEFLMYLFGLGPAMMKGTMPEPYWLNYCKLVHGVRLLHQRVIHKDQLKEAHKLLIEFCEEYECLYYRRNSARLHFVRYSIHALIHMACETRRIGPYIILSQWTMERLIGELVRELRQLSNLYRNLSERALRRAQISTLLGMYPKLERAKPLPRSAIPLSDGYVLLRPAEKRPTKVLLAEMDIVLDFARNAPSISQHIPTAWFDCLTILRWGRITLPNRQIGRSTWLEERRENPRIASNIKYQLPGPSEAEYAFGQVQYYFKITIGTAVHAFALLKTYGDRDDTIWNRSQSTVWSCQCQDQYAIICITDIISIVGIVPHIDPNTRRLGSYDRRVFIVEKMGLDVMTLAGISEDDNTNMNS</sequence>
<proteinExistence type="predicted"/>
<evidence type="ECO:0000313" key="2">
    <source>
        <dbReference type="Proteomes" id="UP001148662"/>
    </source>
</evidence>
<name>A0ACC1S758_9APHY</name>
<reference evidence="1" key="1">
    <citation type="submission" date="2022-07" db="EMBL/GenBank/DDBJ databases">
        <title>Genome Sequence of Phlebia brevispora.</title>
        <authorList>
            <person name="Buettner E."/>
        </authorList>
    </citation>
    <scope>NUCLEOTIDE SEQUENCE</scope>
    <source>
        <strain evidence="1">MPL23</strain>
    </source>
</reference>
<comment type="caution">
    <text evidence="1">The sequence shown here is derived from an EMBL/GenBank/DDBJ whole genome shotgun (WGS) entry which is preliminary data.</text>
</comment>
<organism evidence="1 2">
    <name type="scientific">Phlebia brevispora</name>
    <dbReference type="NCBI Taxonomy" id="194682"/>
    <lineage>
        <taxon>Eukaryota</taxon>
        <taxon>Fungi</taxon>
        <taxon>Dikarya</taxon>
        <taxon>Basidiomycota</taxon>
        <taxon>Agaricomycotina</taxon>
        <taxon>Agaricomycetes</taxon>
        <taxon>Polyporales</taxon>
        <taxon>Meruliaceae</taxon>
        <taxon>Phlebia</taxon>
    </lineage>
</organism>
<evidence type="ECO:0000313" key="1">
    <source>
        <dbReference type="EMBL" id="KAJ3533550.1"/>
    </source>
</evidence>
<accession>A0ACC1S758</accession>
<gene>
    <name evidence="1" type="ORF">NM688_g7267</name>
</gene>
<dbReference type="Proteomes" id="UP001148662">
    <property type="component" value="Unassembled WGS sequence"/>
</dbReference>
<protein>
    <submittedName>
        <fullName evidence="1">Uncharacterized protein</fullName>
    </submittedName>
</protein>
<dbReference type="EMBL" id="JANHOG010001661">
    <property type="protein sequence ID" value="KAJ3533550.1"/>
    <property type="molecule type" value="Genomic_DNA"/>
</dbReference>
<keyword evidence="2" id="KW-1185">Reference proteome</keyword>